<dbReference type="Proteomes" id="UP001379533">
    <property type="component" value="Chromosome"/>
</dbReference>
<keyword evidence="2" id="KW-1185">Reference proteome</keyword>
<evidence type="ECO:0000313" key="1">
    <source>
        <dbReference type="EMBL" id="WXA91919.1"/>
    </source>
</evidence>
<accession>A0ABZ2JZK3</accession>
<evidence type="ECO:0000313" key="2">
    <source>
        <dbReference type="Proteomes" id="UP001379533"/>
    </source>
</evidence>
<dbReference type="PROSITE" id="PS51257">
    <property type="entry name" value="PROKAR_LIPOPROTEIN"/>
    <property type="match status" value="1"/>
</dbReference>
<reference evidence="1 2" key="1">
    <citation type="submission" date="2021-12" db="EMBL/GenBank/DDBJ databases">
        <title>Discovery of the Pendulisporaceae a myxobacterial family with distinct sporulation behavior and unique specialized metabolism.</title>
        <authorList>
            <person name="Garcia R."/>
            <person name="Popoff A."/>
            <person name="Bader C.D."/>
            <person name="Loehr J."/>
            <person name="Walesch S."/>
            <person name="Walt C."/>
            <person name="Boldt J."/>
            <person name="Bunk B."/>
            <person name="Haeckl F.J.F.P.J."/>
            <person name="Gunesch A.P."/>
            <person name="Birkelbach J."/>
            <person name="Nuebel U."/>
            <person name="Pietschmann T."/>
            <person name="Bach T."/>
            <person name="Mueller R."/>
        </authorList>
    </citation>
    <scope>NUCLEOTIDE SEQUENCE [LARGE SCALE GENOMIC DNA]</scope>
    <source>
        <strain evidence="1 2">MSr12523</strain>
    </source>
</reference>
<proteinExistence type="predicted"/>
<dbReference type="EMBL" id="CP089982">
    <property type="protein sequence ID" value="WXA91919.1"/>
    <property type="molecule type" value="Genomic_DNA"/>
</dbReference>
<name>A0ABZ2JZK3_9BACT</name>
<gene>
    <name evidence="1" type="ORF">LZC95_36385</name>
</gene>
<sequence length="213" mass="22586">MSRSTLTVLRILAAAVVAAVLVPSIAVSGCGGSKGAPAVDAGAASASAHVSAADPKADAGAAANAAADAGIIEEPAPTVDNADLTLRGRHLLEAIAHGEPKLAADIVYPRDAYIATKDQPDPGKQWDKKVYPIFERDVATVRKRLRVPENAQFVSFELGPTIAQSPVKKRDLKQPVWRVRHSKLTFAVGGKPQRIEIAEMTGWHGAWYVSKLR</sequence>
<organism evidence="1 2">
    <name type="scientific">Pendulispora brunnea</name>
    <dbReference type="NCBI Taxonomy" id="2905690"/>
    <lineage>
        <taxon>Bacteria</taxon>
        <taxon>Pseudomonadati</taxon>
        <taxon>Myxococcota</taxon>
        <taxon>Myxococcia</taxon>
        <taxon>Myxococcales</taxon>
        <taxon>Sorangiineae</taxon>
        <taxon>Pendulisporaceae</taxon>
        <taxon>Pendulispora</taxon>
    </lineage>
</organism>
<evidence type="ECO:0008006" key="3">
    <source>
        <dbReference type="Google" id="ProtNLM"/>
    </source>
</evidence>
<dbReference type="RefSeq" id="WP_394842536.1">
    <property type="nucleotide sequence ID" value="NZ_CP089982.1"/>
</dbReference>
<protein>
    <recommendedName>
        <fullName evidence="3">Secreted protein</fullName>
    </recommendedName>
</protein>